<sequence length="159" mass="17314">MTDEWYTPPAVFEALGERFDMDVAAPFDVTAIHVPAKSFICANSLSGPWDGFVWMNPPFGGRNAVVPWLDRFFAHGDGIALVPDRTSAPWFWDAFRKCDAVLFTRKIRFLRPDGSEGKSPSCGTALMAAGERGVAALERAAVQGFGILATPRHPDIGEG</sequence>
<accession>A0AAW3TX86</accession>
<dbReference type="GO" id="GO:0003677">
    <property type="term" value="F:DNA binding"/>
    <property type="evidence" value="ECO:0007669"/>
    <property type="project" value="InterPro"/>
</dbReference>
<dbReference type="GO" id="GO:0009307">
    <property type="term" value="P:DNA restriction-modification system"/>
    <property type="evidence" value="ECO:0007669"/>
    <property type="project" value="InterPro"/>
</dbReference>
<dbReference type="RefSeq" id="WP_208663143.1">
    <property type="nucleotide sequence ID" value="NZ_JACIDB010000004.1"/>
</dbReference>
<reference evidence="1 2" key="1">
    <citation type="submission" date="2020-08" db="EMBL/GenBank/DDBJ databases">
        <title>Genomic Encyclopedia of Type Strains, Phase IV (KMG-IV): sequencing the most valuable type-strain genomes for metagenomic binning, comparative biology and taxonomic classification.</title>
        <authorList>
            <person name="Goeker M."/>
        </authorList>
    </citation>
    <scope>NUCLEOTIDE SEQUENCE [LARGE SCALE GENOMIC DNA]</scope>
    <source>
        <strain evidence="1 2">DSM 15581</strain>
    </source>
</reference>
<organism evidence="1 2">
    <name type="scientific">Sphingomonas aquatilis</name>
    <dbReference type="NCBI Taxonomy" id="93063"/>
    <lineage>
        <taxon>Bacteria</taxon>
        <taxon>Pseudomonadati</taxon>
        <taxon>Pseudomonadota</taxon>
        <taxon>Alphaproteobacteria</taxon>
        <taxon>Sphingomonadales</taxon>
        <taxon>Sphingomonadaceae</taxon>
        <taxon>Sphingomonas</taxon>
    </lineage>
</organism>
<gene>
    <name evidence="1" type="ORF">GGR47_002311</name>
</gene>
<evidence type="ECO:0008006" key="3">
    <source>
        <dbReference type="Google" id="ProtNLM"/>
    </source>
</evidence>
<dbReference type="GO" id="GO:0009007">
    <property type="term" value="F:site-specific DNA-methyltransferase (adenine-specific) activity"/>
    <property type="evidence" value="ECO:0007669"/>
    <property type="project" value="InterPro"/>
</dbReference>
<dbReference type="Pfam" id="PF05869">
    <property type="entry name" value="Dam"/>
    <property type="match status" value="1"/>
</dbReference>
<name>A0AAW3TX86_9SPHN</name>
<protein>
    <recommendedName>
        <fullName evidence="3">Adenine methyltransferase</fullName>
    </recommendedName>
</protein>
<dbReference type="EMBL" id="JACIDB010000004">
    <property type="protein sequence ID" value="MBB3876065.1"/>
    <property type="molecule type" value="Genomic_DNA"/>
</dbReference>
<dbReference type="InterPro" id="IPR008593">
    <property type="entry name" value="Dam_MeTrfase"/>
</dbReference>
<keyword evidence="2" id="KW-1185">Reference proteome</keyword>
<dbReference type="AlphaFoldDB" id="A0AAW3TX86"/>
<evidence type="ECO:0000313" key="1">
    <source>
        <dbReference type="EMBL" id="MBB3876065.1"/>
    </source>
</evidence>
<evidence type="ECO:0000313" key="2">
    <source>
        <dbReference type="Proteomes" id="UP000528945"/>
    </source>
</evidence>
<dbReference type="Proteomes" id="UP000528945">
    <property type="component" value="Unassembled WGS sequence"/>
</dbReference>
<proteinExistence type="predicted"/>
<comment type="caution">
    <text evidence="1">The sequence shown here is derived from an EMBL/GenBank/DDBJ whole genome shotgun (WGS) entry which is preliminary data.</text>
</comment>